<organism evidence="1 2">
    <name type="scientific">Hymenobacter ginsengisoli</name>
    <dbReference type="NCBI Taxonomy" id="1051626"/>
    <lineage>
        <taxon>Bacteria</taxon>
        <taxon>Pseudomonadati</taxon>
        <taxon>Bacteroidota</taxon>
        <taxon>Cytophagia</taxon>
        <taxon>Cytophagales</taxon>
        <taxon>Hymenobacteraceae</taxon>
        <taxon>Hymenobacter</taxon>
    </lineage>
</organism>
<protein>
    <recommendedName>
        <fullName evidence="3">Erythromycin esterase family protein</fullName>
    </recommendedName>
</protein>
<dbReference type="Pfam" id="PF05139">
    <property type="entry name" value="Erythro_esteras"/>
    <property type="match status" value="1"/>
</dbReference>
<dbReference type="SUPFAM" id="SSF159501">
    <property type="entry name" value="EreA/ChaN-like"/>
    <property type="match status" value="1"/>
</dbReference>
<dbReference type="Gene3D" id="2.60.120.260">
    <property type="entry name" value="Galactose-binding domain-like"/>
    <property type="match status" value="1"/>
</dbReference>
<accession>A0ABP8QH97</accession>
<dbReference type="CDD" id="cd14728">
    <property type="entry name" value="Ere-like"/>
    <property type="match status" value="1"/>
</dbReference>
<comment type="caution">
    <text evidence="1">The sequence shown here is derived from an EMBL/GenBank/DDBJ whole genome shotgun (WGS) entry which is preliminary data.</text>
</comment>
<dbReference type="PANTHER" id="PTHR31299">
    <property type="entry name" value="ESTERASE, PUTATIVE (AFU_ORTHOLOGUE AFUA_1G05850)-RELATED"/>
    <property type="match status" value="1"/>
</dbReference>
<evidence type="ECO:0000313" key="2">
    <source>
        <dbReference type="Proteomes" id="UP001501243"/>
    </source>
</evidence>
<dbReference type="Gene3D" id="3.30.1870.10">
    <property type="entry name" value="EreA-like, domain 2"/>
    <property type="match status" value="1"/>
</dbReference>
<evidence type="ECO:0000313" key="1">
    <source>
        <dbReference type="EMBL" id="GAA4502226.1"/>
    </source>
</evidence>
<dbReference type="InterPro" id="IPR052036">
    <property type="entry name" value="Hydrolase/PRTase-associated"/>
</dbReference>
<name>A0ABP8QH97_9BACT</name>
<dbReference type="Gene3D" id="3.40.1660.10">
    <property type="entry name" value="EreA-like (biosynthetic domain)"/>
    <property type="match status" value="1"/>
</dbReference>
<keyword evidence="2" id="KW-1185">Reference proteome</keyword>
<gene>
    <name evidence="1" type="ORF">GCM10023172_25290</name>
</gene>
<sequence>MVLGLLASLDARAQGRLNLGLEPGANHGQPLALWRTTVPPGGRLTFDTLVHRQGCGSLRFDLPTRLDNEAPRLASIGTTVPPLDSMRGRLLTVRAWVRTRGWRGRVGLSASVTTLTLAGLSPERAAVLDSLPADLDWRQLELRLPIKATAFGPSLYFWTQGTGRLWLDDVQLLVGGKPVPDSPVPATEALLLPPAEALAANWDFERPLPRAAWPDPAGATVALDSASPQHGRHYLRVVRRSAAGQPTPSAYLGTLRLARQEGGKVLRVMGYWRRPAAQPGLQPPSPGPAFVSRLLALGQQAGDTWMPDTLGPAPPLPAPGPQWTDFAFEVPMQLKYAVSSALTLSLVLPGPGAVELDNLTFSLNGNPYVPTGPPVPPLPTAAEMAWLRTALRPLRLGAPATAGPDLAALGGFLAPARLVGLGEVTHGSHEVFALRDKLTRYLIAEKGFTGLALEASPVACAALNDYVRTGRGDLSRLLAALDGWNTTELRDLLTWLRAYQVAHPASPVLLAGLDVQQPEQALASFGQLVEADDDFTRSRMRQLGQLLATYPHPAPDDPDLRDRPDQPHDSLLAPLHRLLAELSTGLDARAKLLGLPVSLTQLARQRYYLHLVEQGATWRRLSFGMAFNYRQACLAENAQYLSQTEGPAARLVLWASNSAVAKVLTKEERPMGEWLRATLGPGYLALGLALGQGSYAALGPAGKWASAPLASPLPGSYEAWLRTGPPASWLPLGRQELTDENAWLFQSQLLREVGYRTPHNEFMLHSLRSEFDAVVFLRESTPVRLVP</sequence>
<evidence type="ECO:0008006" key="3">
    <source>
        <dbReference type="Google" id="ProtNLM"/>
    </source>
</evidence>
<dbReference type="Proteomes" id="UP001501243">
    <property type="component" value="Unassembled WGS sequence"/>
</dbReference>
<proteinExistence type="predicted"/>
<dbReference type="EMBL" id="BAABGQ010000006">
    <property type="protein sequence ID" value="GAA4502226.1"/>
    <property type="molecule type" value="Genomic_DNA"/>
</dbReference>
<dbReference type="Gene3D" id="1.20.1440.30">
    <property type="entry name" value="Biosynthetic Protein domain"/>
    <property type="match status" value="1"/>
</dbReference>
<dbReference type="PANTHER" id="PTHR31299:SF0">
    <property type="entry name" value="ESTERASE, PUTATIVE (AFU_ORTHOLOGUE AFUA_1G05850)-RELATED"/>
    <property type="match status" value="1"/>
</dbReference>
<reference evidence="2" key="1">
    <citation type="journal article" date="2019" name="Int. J. Syst. Evol. Microbiol.">
        <title>The Global Catalogue of Microorganisms (GCM) 10K type strain sequencing project: providing services to taxonomists for standard genome sequencing and annotation.</title>
        <authorList>
            <consortium name="The Broad Institute Genomics Platform"/>
            <consortium name="The Broad Institute Genome Sequencing Center for Infectious Disease"/>
            <person name="Wu L."/>
            <person name="Ma J."/>
        </authorList>
    </citation>
    <scope>NUCLEOTIDE SEQUENCE [LARGE SCALE GENOMIC DNA]</scope>
    <source>
        <strain evidence="2">JCM 17841</strain>
    </source>
</reference>
<dbReference type="InterPro" id="IPR007815">
    <property type="entry name" value="Emycin_Estase"/>
</dbReference>